<evidence type="ECO:0000313" key="3">
    <source>
        <dbReference type="Proteomes" id="UP001499863"/>
    </source>
</evidence>
<evidence type="ECO:0000313" key="2">
    <source>
        <dbReference type="EMBL" id="GAA1391793.1"/>
    </source>
</evidence>
<proteinExistence type="predicted"/>
<gene>
    <name evidence="2" type="ORF">GCM10009639_22130</name>
</gene>
<protein>
    <recommendedName>
        <fullName evidence="4">DUF2029 domain-containing protein</fullName>
    </recommendedName>
</protein>
<dbReference type="EMBL" id="BAAAKJ010000116">
    <property type="protein sequence ID" value="GAA1391793.1"/>
    <property type="molecule type" value="Genomic_DNA"/>
</dbReference>
<keyword evidence="1" id="KW-0812">Transmembrane</keyword>
<sequence>MADRESVDFMYFLANWHRTLDENGGFLAIEESGFSDYNVPYLYLLAALTYLPVSALIGTKIVSIAFDLLLAFFVFRIVALRHPRPDDWRPIAAGGAVLLLPTVAVNSGWWAQADSIYTAFIVGGLYFVLRHRPWWACAMLGFALAFKLQTVFVFPFLLVLLAVRRIPWYTLLAIPGVYLALDVPALLLGADPVKLLTVYARQTGAYQQLTMNAPSVYQFIDRPASAEQAANIRTAGVVIAGAVVLTLVTLAVLSRTGRAAWRRDEGHVGLSDDQVVLLATCSALVVPFLLPSMHDRYFYVADVLTLIAAFLLPRRLWFAPFLTQLSSLAAYMAFLRAPSAERLGEYNYSARTWVLLAVVMGGVAVGVVVVTLREFRRHKNPAVEPRPPVPAVS</sequence>
<feature type="transmembrane region" description="Helical" evidence="1">
    <location>
        <begin position="133"/>
        <end position="161"/>
    </location>
</feature>
<feature type="transmembrane region" description="Helical" evidence="1">
    <location>
        <begin position="232"/>
        <end position="253"/>
    </location>
</feature>
<feature type="transmembrane region" description="Helical" evidence="1">
    <location>
        <begin position="354"/>
        <end position="372"/>
    </location>
</feature>
<keyword evidence="3" id="KW-1185">Reference proteome</keyword>
<comment type="caution">
    <text evidence="2">The sequence shown here is derived from an EMBL/GenBank/DDBJ whole genome shotgun (WGS) entry which is preliminary data.</text>
</comment>
<keyword evidence="1" id="KW-1133">Transmembrane helix</keyword>
<reference evidence="3" key="1">
    <citation type="journal article" date="2019" name="Int. J. Syst. Evol. Microbiol.">
        <title>The Global Catalogue of Microorganisms (GCM) 10K type strain sequencing project: providing services to taxonomists for standard genome sequencing and annotation.</title>
        <authorList>
            <consortium name="The Broad Institute Genomics Platform"/>
            <consortium name="The Broad Institute Genome Sequencing Center for Infectious Disease"/>
            <person name="Wu L."/>
            <person name="Ma J."/>
        </authorList>
    </citation>
    <scope>NUCLEOTIDE SEQUENCE [LARGE SCALE GENOMIC DNA]</scope>
    <source>
        <strain evidence="3">JCM 12393</strain>
    </source>
</reference>
<feature type="transmembrane region" description="Helical" evidence="1">
    <location>
        <begin position="317"/>
        <end position="334"/>
    </location>
</feature>
<evidence type="ECO:0000256" key="1">
    <source>
        <dbReference type="SAM" id="Phobius"/>
    </source>
</evidence>
<dbReference type="Proteomes" id="UP001499863">
    <property type="component" value="Unassembled WGS sequence"/>
</dbReference>
<accession>A0ABP4IN18</accession>
<keyword evidence="1" id="KW-0472">Membrane</keyword>
<feature type="transmembrane region" description="Helical" evidence="1">
    <location>
        <begin position="91"/>
        <end position="113"/>
    </location>
</feature>
<feature type="transmembrane region" description="Helical" evidence="1">
    <location>
        <begin position="168"/>
        <end position="190"/>
    </location>
</feature>
<organism evidence="2 3">
    <name type="scientific">Kitasatospora putterlickiae</name>
    <dbReference type="NCBI Taxonomy" id="221725"/>
    <lineage>
        <taxon>Bacteria</taxon>
        <taxon>Bacillati</taxon>
        <taxon>Actinomycetota</taxon>
        <taxon>Actinomycetes</taxon>
        <taxon>Kitasatosporales</taxon>
        <taxon>Streptomycetaceae</taxon>
        <taxon>Kitasatospora</taxon>
    </lineage>
</organism>
<evidence type="ECO:0008006" key="4">
    <source>
        <dbReference type="Google" id="ProtNLM"/>
    </source>
</evidence>
<feature type="transmembrane region" description="Helical" evidence="1">
    <location>
        <begin position="50"/>
        <end position="79"/>
    </location>
</feature>
<name>A0ABP4IN18_9ACTN</name>